<keyword evidence="2" id="KW-0067">ATP-binding</keyword>
<dbReference type="Pfam" id="PF11305">
    <property type="entry name" value="DUF3107"/>
    <property type="match status" value="1"/>
</dbReference>
<keyword evidence="2" id="KW-0547">Nucleotide-binding</keyword>
<feature type="compositionally biased region" description="Polar residues" evidence="1">
    <location>
        <begin position="7"/>
        <end position="22"/>
    </location>
</feature>
<name>A0A917EWW6_9MICO</name>
<sequence length="74" mass="7981">MDIRIGITQSPRELSFESSQSPDEVEKTVSDALATGSGHLSLKDSKGNLYLVPVSGLAYVEIGKEENRRIGFVG</sequence>
<feature type="region of interest" description="Disordered" evidence="1">
    <location>
        <begin position="1"/>
        <end position="27"/>
    </location>
</feature>
<keyword evidence="3" id="KW-1185">Reference proteome</keyword>
<dbReference type="GO" id="GO:0005524">
    <property type="term" value="F:ATP binding"/>
    <property type="evidence" value="ECO:0007669"/>
    <property type="project" value="UniProtKB-KW"/>
</dbReference>
<proteinExistence type="predicted"/>
<accession>A0A917EWW6</accession>
<organism evidence="2 3">
    <name type="scientific">Subtercola lobariae</name>
    <dbReference type="NCBI Taxonomy" id="1588641"/>
    <lineage>
        <taxon>Bacteria</taxon>
        <taxon>Bacillati</taxon>
        <taxon>Actinomycetota</taxon>
        <taxon>Actinomycetes</taxon>
        <taxon>Micrococcales</taxon>
        <taxon>Microbacteriaceae</taxon>
        <taxon>Subtercola</taxon>
    </lineage>
</organism>
<dbReference type="AlphaFoldDB" id="A0A917EWW6"/>
<evidence type="ECO:0000256" key="1">
    <source>
        <dbReference type="SAM" id="MobiDB-lite"/>
    </source>
</evidence>
<dbReference type="InterPro" id="IPR021456">
    <property type="entry name" value="DUF3107"/>
</dbReference>
<evidence type="ECO:0000313" key="3">
    <source>
        <dbReference type="Proteomes" id="UP000598775"/>
    </source>
</evidence>
<reference evidence="2 3" key="1">
    <citation type="journal article" date="2014" name="Int. J. Syst. Evol. Microbiol.">
        <title>Complete genome sequence of Corynebacterium casei LMG S-19264T (=DSM 44701T), isolated from a smear-ripened cheese.</title>
        <authorList>
            <consortium name="US DOE Joint Genome Institute (JGI-PGF)"/>
            <person name="Walter F."/>
            <person name="Albersmeier A."/>
            <person name="Kalinowski J."/>
            <person name="Ruckert C."/>
        </authorList>
    </citation>
    <scope>NUCLEOTIDE SEQUENCE [LARGE SCALE GENOMIC DNA]</scope>
    <source>
        <strain evidence="2 3">CGMCC 1.12976</strain>
    </source>
</reference>
<comment type="caution">
    <text evidence="2">The sequence shown here is derived from an EMBL/GenBank/DDBJ whole genome shotgun (WGS) entry which is preliminary data.</text>
</comment>
<gene>
    <name evidence="2" type="ORF">GCM10011399_20040</name>
</gene>
<dbReference type="RefSeq" id="WP_188677610.1">
    <property type="nucleotide sequence ID" value="NZ_BMGP01000003.1"/>
</dbReference>
<dbReference type="Proteomes" id="UP000598775">
    <property type="component" value="Unassembled WGS sequence"/>
</dbReference>
<protein>
    <submittedName>
        <fullName evidence="2">ATP-binding protein</fullName>
    </submittedName>
</protein>
<evidence type="ECO:0000313" key="2">
    <source>
        <dbReference type="EMBL" id="GGF26703.1"/>
    </source>
</evidence>
<dbReference type="EMBL" id="BMGP01000003">
    <property type="protein sequence ID" value="GGF26703.1"/>
    <property type="molecule type" value="Genomic_DNA"/>
</dbReference>